<dbReference type="GO" id="GO:0003700">
    <property type="term" value="F:DNA-binding transcription factor activity"/>
    <property type="evidence" value="ECO:0007669"/>
    <property type="project" value="TreeGrafter"/>
</dbReference>
<evidence type="ECO:0000313" key="4">
    <source>
        <dbReference type="Proteomes" id="UP001139238"/>
    </source>
</evidence>
<dbReference type="GO" id="GO:0005829">
    <property type="term" value="C:cytosol"/>
    <property type="evidence" value="ECO:0007669"/>
    <property type="project" value="TreeGrafter"/>
</dbReference>
<evidence type="ECO:0000256" key="1">
    <source>
        <dbReference type="ARBA" id="ARBA00023125"/>
    </source>
</evidence>
<dbReference type="Proteomes" id="UP001139238">
    <property type="component" value="Unassembled WGS sequence"/>
</dbReference>
<dbReference type="PANTHER" id="PTHR46797">
    <property type="entry name" value="HTH-TYPE TRANSCRIPTIONAL REGULATOR"/>
    <property type="match status" value="1"/>
</dbReference>
<feature type="domain" description="HTH cro/C1-type" evidence="2">
    <location>
        <begin position="7"/>
        <end position="61"/>
    </location>
</feature>
<name>A0A9X1UUL4_9GAMM</name>
<reference evidence="3" key="1">
    <citation type="submission" date="2021-08" db="EMBL/GenBank/DDBJ databases">
        <title>Complete genome sequence of Moraxella sp strain PS-22.</title>
        <authorList>
            <person name="Das S.K."/>
        </authorList>
    </citation>
    <scope>NUCLEOTIDE SEQUENCE</scope>
    <source>
        <strain evidence="3">PS-22</strain>
    </source>
</reference>
<dbReference type="InterPro" id="IPR010982">
    <property type="entry name" value="Lambda_DNA-bd_dom_sf"/>
</dbReference>
<evidence type="ECO:0000313" key="3">
    <source>
        <dbReference type="EMBL" id="MCG8148805.1"/>
    </source>
</evidence>
<dbReference type="PROSITE" id="PS50943">
    <property type="entry name" value="HTH_CROC1"/>
    <property type="match status" value="1"/>
</dbReference>
<dbReference type="PANTHER" id="PTHR46797:SF1">
    <property type="entry name" value="METHYLPHOSPHONATE SYNTHASE"/>
    <property type="match status" value="1"/>
</dbReference>
<dbReference type="Pfam" id="PF01381">
    <property type="entry name" value="HTH_3"/>
    <property type="match status" value="1"/>
</dbReference>
<proteinExistence type="predicted"/>
<dbReference type="CDD" id="cd00093">
    <property type="entry name" value="HTH_XRE"/>
    <property type="match status" value="1"/>
</dbReference>
<keyword evidence="1" id="KW-0238">DNA-binding</keyword>
<organism evidence="3 4">
    <name type="scientific">Moraxella tetraodonis</name>
    <dbReference type="NCBI Taxonomy" id="2767221"/>
    <lineage>
        <taxon>Bacteria</taxon>
        <taxon>Pseudomonadati</taxon>
        <taxon>Pseudomonadota</taxon>
        <taxon>Gammaproteobacteria</taxon>
        <taxon>Moraxellales</taxon>
        <taxon>Moraxellaceae</taxon>
        <taxon>Moraxella</taxon>
    </lineage>
</organism>
<protein>
    <submittedName>
        <fullName evidence="3">Helix-turn-helix domain-containing protein</fullName>
    </submittedName>
</protein>
<dbReference type="SUPFAM" id="SSF47413">
    <property type="entry name" value="lambda repressor-like DNA-binding domains"/>
    <property type="match status" value="1"/>
</dbReference>
<sequence>MNIGKAIKLCRTQKGLTRTELSKDADISISYLSLLEQGKRDPSLSTVEKLSNALNIPLSILVFLASDKTELSKELTDQLSSLALSLMDSQDG</sequence>
<dbReference type="GO" id="GO:0003677">
    <property type="term" value="F:DNA binding"/>
    <property type="evidence" value="ECO:0007669"/>
    <property type="project" value="UniProtKB-KW"/>
</dbReference>
<dbReference type="SMART" id="SM00530">
    <property type="entry name" value="HTH_XRE"/>
    <property type="match status" value="1"/>
</dbReference>
<dbReference type="InterPro" id="IPR001387">
    <property type="entry name" value="Cro/C1-type_HTH"/>
</dbReference>
<evidence type="ECO:0000259" key="2">
    <source>
        <dbReference type="PROSITE" id="PS50943"/>
    </source>
</evidence>
<dbReference type="InterPro" id="IPR050807">
    <property type="entry name" value="TransReg_Diox_bact_type"/>
</dbReference>
<keyword evidence="4" id="KW-1185">Reference proteome</keyword>
<gene>
    <name evidence="3" type="ORF">H9W84_11895</name>
</gene>
<comment type="caution">
    <text evidence="3">The sequence shown here is derived from an EMBL/GenBank/DDBJ whole genome shotgun (WGS) entry which is preliminary data.</text>
</comment>
<accession>A0A9X1UUL4</accession>
<dbReference type="RefSeq" id="WP_159771963.1">
    <property type="nucleotide sequence ID" value="NZ_JACSYB010000005.1"/>
</dbReference>
<dbReference type="EMBL" id="JACSYB010000005">
    <property type="protein sequence ID" value="MCG8148805.1"/>
    <property type="molecule type" value="Genomic_DNA"/>
</dbReference>
<dbReference type="AlphaFoldDB" id="A0A9X1UUL4"/>
<dbReference type="Gene3D" id="1.10.260.40">
    <property type="entry name" value="lambda repressor-like DNA-binding domains"/>
    <property type="match status" value="1"/>
</dbReference>